<gene>
    <name evidence="2" type="ORF">HPB51_001770</name>
</gene>
<evidence type="ECO:0000256" key="1">
    <source>
        <dbReference type="SAM" id="MobiDB-lite"/>
    </source>
</evidence>
<dbReference type="AlphaFoldDB" id="A0A9J6DSB4"/>
<evidence type="ECO:0000313" key="2">
    <source>
        <dbReference type="EMBL" id="KAH8024857.1"/>
    </source>
</evidence>
<dbReference type="Proteomes" id="UP000821866">
    <property type="component" value="Unassembled WGS sequence"/>
</dbReference>
<feature type="compositionally biased region" description="Polar residues" evidence="1">
    <location>
        <begin position="107"/>
        <end position="118"/>
    </location>
</feature>
<evidence type="ECO:0000313" key="3">
    <source>
        <dbReference type="Proteomes" id="UP000821866"/>
    </source>
</evidence>
<comment type="caution">
    <text evidence="2">The sequence shown here is derived from an EMBL/GenBank/DDBJ whole genome shotgun (WGS) entry which is preliminary data.</text>
</comment>
<dbReference type="EMBL" id="JABSTU010000007">
    <property type="protein sequence ID" value="KAH8024857.1"/>
    <property type="molecule type" value="Genomic_DNA"/>
</dbReference>
<organism evidence="2 3">
    <name type="scientific">Rhipicephalus microplus</name>
    <name type="common">Cattle tick</name>
    <name type="synonym">Boophilus microplus</name>
    <dbReference type="NCBI Taxonomy" id="6941"/>
    <lineage>
        <taxon>Eukaryota</taxon>
        <taxon>Metazoa</taxon>
        <taxon>Ecdysozoa</taxon>
        <taxon>Arthropoda</taxon>
        <taxon>Chelicerata</taxon>
        <taxon>Arachnida</taxon>
        <taxon>Acari</taxon>
        <taxon>Parasitiformes</taxon>
        <taxon>Ixodida</taxon>
        <taxon>Ixodoidea</taxon>
        <taxon>Ixodidae</taxon>
        <taxon>Rhipicephalinae</taxon>
        <taxon>Rhipicephalus</taxon>
        <taxon>Boophilus</taxon>
    </lineage>
</organism>
<keyword evidence="3" id="KW-1185">Reference proteome</keyword>
<name>A0A9J6DSB4_RHIMP</name>
<reference evidence="2" key="2">
    <citation type="submission" date="2021-09" db="EMBL/GenBank/DDBJ databases">
        <authorList>
            <person name="Jia N."/>
            <person name="Wang J."/>
            <person name="Shi W."/>
            <person name="Du L."/>
            <person name="Sun Y."/>
            <person name="Zhan W."/>
            <person name="Jiang J."/>
            <person name="Wang Q."/>
            <person name="Zhang B."/>
            <person name="Ji P."/>
            <person name="Sakyi L.B."/>
            <person name="Cui X."/>
            <person name="Yuan T."/>
            <person name="Jiang B."/>
            <person name="Yang W."/>
            <person name="Lam T.T.-Y."/>
            <person name="Chang Q."/>
            <person name="Ding S."/>
            <person name="Wang X."/>
            <person name="Zhu J."/>
            <person name="Ruan X."/>
            <person name="Zhao L."/>
            <person name="Wei J."/>
            <person name="Que T."/>
            <person name="Du C."/>
            <person name="Cheng J."/>
            <person name="Dai P."/>
            <person name="Han X."/>
            <person name="Huang E."/>
            <person name="Gao Y."/>
            <person name="Liu J."/>
            <person name="Shao H."/>
            <person name="Ye R."/>
            <person name="Li L."/>
            <person name="Wei W."/>
            <person name="Wang X."/>
            <person name="Wang C."/>
            <person name="Huo Q."/>
            <person name="Li W."/>
            <person name="Guo W."/>
            <person name="Chen H."/>
            <person name="Chen S."/>
            <person name="Zhou L."/>
            <person name="Zhou L."/>
            <person name="Ni X."/>
            <person name="Tian J."/>
            <person name="Zhou Y."/>
            <person name="Sheng Y."/>
            <person name="Liu T."/>
            <person name="Pan Y."/>
            <person name="Xia L."/>
            <person name="Li J."/>
            <person name="Zhao F."/>
            <person name="Cao W."/>
        </authorList>
    </citation>
    <scope>NUCLEOTIDE SEQUENCE</scope>
    <source>
        <strain evidence="2">Rmic-2018</strain>
        <tissue evidence="2">Larvae</tissue>
    </source>
</reference>
<feature type="region of interest" description="Disordered" evidence="1">
    <location>
        <begin position="102"/>
        <end position="174"/>
    </location>
</feature>
<reference evidence="2" key="1">
    <citation type="journal article" date="2020" name="Cell">
        <title>Large-Scale Comparative Analyses of Tick Genomes Elucidate Their Genetic Diversity and Vector Capacities.</title>
        <authorList>
            <consortium name="Tick Genome and Microbiome Consortium (TIGMIC)"/>
            <person name="Jia N."/>
            <person name="Wang J."/>
            <person name="Shi W."/>
            <person name="Du L."/>
            <person name="Sun Y."/>
            <person name="Zhan W."/>
            <person name="Jiang J.F."/>
            <person name="Wang Q."/>
            <person name="Zhang B."/>
            <person name="Ji P."/>
            <person name="Bell-Sakyi L."/>
            <person name="Cui X.M."/>
            <person name="Yuan T.T."/>
            <person name="Jiang B.G."/>
            <person name="Yang W.F."/>
            <person name="Lam T.T."/>
            <person name="Chang Q.C."/>
            <person name="Ding S.J."/>
            <person name="Wang X.J."/>
            <person name="Zhu J.G."/>
            <person name="Ruan X.D."/>
            <person name="Zhao L."/>
            <person name="Wei J.T."/>
            <person name="Ye R.Z."/>
            <person name="Que T.C."/>
            <person name="Du C.H."/>
            <person name="Zhou Y.H."/>
            <person name="Cheng J.X."/>
            <person name="Dai P.F."/>
            <person name="Guo W.B."/>
            <person name="Han X.H."/>
            <person name="Huang E.J."/>
            <person name="Li L.F."/>
            <person name="Wei W."/>
            <person name="Gao Y.C."/>
            <person name="Liu J.Z."/>
            <person name="Shao H.Z."/>
            <person name="Wang X."/>
            <person name="Wang C.C."/>
            <person name="Yang T.C."/>
            <person name="Huo Q.B."/>
            <person name="Li W."/>
            <person name="Chen H.Y."/>
            <person name="Chen S.E."/>
            <person name="Zhou L.G."/>
            <person name="Ni X.B."/>
            <person name="Tian J.H."/>
            <person name="Sheng Y."/>
            <person name="Liu T."/>
            <person name="Pan Y.S."/>
            <person name="Xia L.Y."/>
            <person name="Li J."/>
            <person name="Zhao F."/>
            <person name="Cao W.C."/>
        </authorList>
    </citation>
    <scope>NUCLEOTIDE SEQUENCE</scope>
    <source>
        <strain evidence="2">Rmic-2018</strain>
    </source>
</reference>
<proteinExistence type="predicted"/>
<sequence length="174" mass="18850">MSRGYLHHCVFIAYVELELLVLRNDQLAAVGKSIAQQSLDSARHFQVLEDELRLPRFRSSFVRPMAHWSTAACPVVYHFAMPVLGIGTAGVTEKFPQPAKMVAGSGNHYTRGSESTVLTPDGEQRRHADQLRSRTPKDSKDAAARGAKTSATTANKTSPMPAGLADTAPAEPPP</sequence>
<feature type="compositionally biased region" description="Basic and acidic residues" evidence="1">
    <location>
        <begin position="122"/>
        <end position="143"/>
    </location>
</feature>
<feature type="compositionally biased region" description="Low complexity" evidence="1">
    <location>
        <begin position="147"/>
        <end position="158"/>
    </location>
</feature>
<protein>
    <submittedName>
        <fullName evidence="2">Uncharacterized protein</fullName>
    </submittedName>
</protein>
<accession>A0A9J6DSB4</accession>